<feature type="coiled-coil region" evidence="4">
    <location>
        <begin position="294"/>
        <end position="321"/>
    </location>
</feature>
<evidence type="ECO:0000256" key="2">
    <source>
        <dbReference type="ARBA" id="ARBA00022737"/>
    </source>
</evidence>
<dbReference type="PROSITE" id="PS50082">
    <property type="entry name" value="WD_REPEATS_2"/>
    <property type="match status" value="2"/>
</dbReference>
<dbReference type="InterPro" id="IPR036322">
    <property type="entry name" value="WD40_repeat_dom_sf"/>
</dbReference>
<dbReference type="EMBL" id="JANTQA010000072">
    <property type="protein sequence ID" value="KAJ3424493.1"/>
    <property type="molecule type" value="Genomic_DNA"/>
</dbReference>
<dbReference type="Pfam" id="PF14844">
    <property type="entry name" value="PH_BEACH"/>
    <property type="match status" value="1"/>
</dbReference>
<dbReference type="InterPro" id="IPR050865">
    <property type="entry name" value="BEACH_Domain"/>
</dbReference>
<dbReference type="PANTHER" id="PTHR13743">
    <property type="entry name" value="BEIGE/BEACH-RELATED"/>
    <property type="match status" value="1"/>
</dbReference>
<feature type="region of interest" description="Disordered" evidence="5">
    <location>
        <begin position="856"/>
        <end position="885"/>
    </location>
</feature>
<dbReference type="PROSITE" id="PS51783">
    <property type="entry name" value="PH_BEACH"/>
    <property type="match status" value="1"/>
</dbReference>
<evidence type="ECO:0000256" key="5">
    <source>
        <dbReference type="SAM" id="MobiDB-lite"/>
    </source>
</evidence>
<dbReference type="InterPro" id="IPR001680">
    <property type="entry name" value="WD40_rpt"/>
</dbReference>
<evidence type="ECO:0000313" key="9">
    <source>
        <dbReference type="Proteomes" id="UP001146793"/>
    </source>
</evidence>
<dbReference type="SUPFAM" id="SSF81837">
    <property type="entry name" value="BEACH domain"/>
    <property type="match status" value="1"/>
</dbReference>
<dbReference type="Gene3D" id="2.130.10.10">
    <property type="entry name" value="YVTN repeat-like/Quinoprotein amine dehydrogenase"/>
    <property type="match status" value="1"/>
</dbReference>
<evidence type="ECO:0000256" key="4">
    <source>
        <dbReference type="SAM" id="Coils"/>
    </source>
</evidence>
<dbReference type="Proteomes" id="UP001146793">
    <property type="component" value="Unassembled WGS sequence"/>
</dbReference>
<dbReference type="SMART" id="SM00320">
    <property type="entry name" value="WD40"/>
    <property type="match status" value="4"/>
</dbReference>
<evidence type="ECO:0000259" key="6">
    <source>
        <dbReference type="PROSITE" id="PS50197"/>
    </source>
</evidence>
<organism evidence="8 9">
    <name type="scientific">Anaeramoeba flamelloides</name>
    <dbReference type="NCBI Taxonomy" id="1746091"/>
    <lineage>
        <taxon>Eukaryota</taxon>
        <taxon>Metamonada</taxon>
        <taxon>Anaeramoebidae</taxon>
        <taxon>Anaeramoeba</taxon>
    </lineage>
</organism>
<dbReference type="InterPro" id="IPR000409">
    <property type="entry name" value="BEACH_dom"/>
</dbReference>
<dbReference type="CDD" id="cd06071">
    <property type="entry name" value="Beach"/>
    <property type="match status" value="1"/>
</dbReference>
<feature type="domain" description="BEACH-type PH" evidence="7">
    <location>
        <begin position="336"/>
        <end position="471"/>
    </location>
</feature>
<keyword evidence="1 3" id="KW-0853">WD repeat</keyword>
<protein>
    <submittedName>
        <fullName evidence="8">Beige/beach-related</fullName>
    </submittedName>
</protein>
<dbReference type="PANTHER" id="PTHR13743:SF112">
    <property type="entry name" value="BEACH DOMAIN-CONTAINING PROTEIN"/>
    <property type="match status" value="1"/>
</dbReference>
<dbReference type="InterPro" id="IPR036372">
    <property type="entry name" value="BEACH_dom_sf"/>
</dbReference>
<dbReference type="Gene3D" id="2.30.29.30">
    <property type="entry name" value="Pleckstrin-homology domain (PH domain)/Phosphotyrosine-binding domain (PTB)"/>
    <property type="match status" value="1"/>
</dbReference>
<dbReference type="PROSITE" id="PS50197">
    <property type="entry name" value="BEACH"/>
    <property type="match status" value="1"/>
</dbReference>
<feature type="compositionally biased region" description="Basic and acidic residues" evidence="5">
    <location>
        <begin position="378"/>
        <end position="388"/>
    </location>
</feature>
<dbReference type="SUPFAM" id="SSF50729">
    <property type="entry name" value="PH domain-like"/>
    <property type="match status" value="1"/>
</dbReference>
<dbReference type="SMART" id="SM01026">
    <property type="entry name" value="Beach"/>
    <property type="match status" value="1"/>
</dbReference>
<evidence type="ECO:0000259" key="7">
    <source>
        <dbReference type="PROSITE" id="PS51783"/>
    </source>
</evidence>
<dbReference type="Gene3D" id="1.10.1540.10">
    <property type="entry name" value="BEACH domain"/>
    <property type="match status" value="1"/>
</dbReference>
<dbReference type="AlphaFoldDB" id="A0AAV7Y3Y3"/>
<reference evidence="8" key="1">
    <citation type="submission" date="2022-08" db="EMBL/GenBank/DDBJ databases">
        <title>Novel sulphate-reducing endosymbionts in the free-living metamonad Anaeramoeba.</title>
        <authorList>
            <person name="Jerlstrom-Hultqvist J."/>
            <person name="Cepicka I."/>
            <person name="Gallot-Lavallee L."/>
            <person name="Salas-Leiva D."/>
            <person name="Curtis B.A."/>
            <person name="Zahonova K."/>
            <person name="Pipaliya S."/>
            <person name="Dacks J."/>
            <person name="Roger A.J."/>
        </authorList>
    </citation>
    <scope>NUCLEOTIDE SEQUENCE</scope>
    <source>
        <strain evidence="8">Busselton2</strain>
    </source>
</reference>
<feature type="domain" description="BEACH" evidence="6">
    <location>
        <begin position="485"/>
        <end position="779"/>
    </location>
</feature>
<dbReference type="InterPro" id="IPR015943">
    <property type="entry name" value="WD40/YVTN_repeat-like_dom_sf"/>
</dbReference>
<evidence type="ECO:0000256" key="3">
    <source>
        <dbReference type="PROSITE-ProRule" id="PRU00221"/>
    </source>
</evidence>
<feature type="region of interest" description="Disordered" evidence="5">
    <location>
        <begin position="376"/>
        <end position="408"/>
    </location>
</feature>
<dbReference type="InterPro" id="IPR023362">
    <property type="entry name" value="PH-BEACH_dom"/>
</dbReference>
<keyword evidence="4" id="KW-0175">Coiled coil</keyword>
<dbReference type="InterPro" id="IPR011993">
    <property type="entry name" value="PH-like_dom_sf"/>
</dbReference>
<gene>
    <name evidence="8" type="ORF">M0812_29214</name>
</gene>
<feature type="repeat" description="WD" evidence="3">
    <location>
        <begin position="1032"/>
        <end position="1073"/>
    </location>
</feature>
<comment type="caution">
    <text evidence="8">The sequence shown here is derived from an EMBL/GenBank/DDBJ whole genome shotgun (WGS) entry which is preliminary data.</text>
</comment>
<dbReference type="FunFam" id="1.10.1540.10:FF:000001">
    <property type="entry name" value="neurobeachin isoform X1"/>
    <property type="match status" value="1"/>
</dbReference>
<keyword evidence="2" id="KW-0677">Repeat</keyword>
<feature type="repeat" description="WD" evidence="3">
    <location>
        <begin position="984"/>
        <end position="1014"/>
    </location>
</feature>
<feature type="compositionally biased region" description="Basic and acidic residues" evidence="5">
    <location>
        <begin position="396"/>
        <end position="408"/>
    </location>
</feature>
<feature type="compositionally biased region" description="Low complexity" evidence="5">
    <location>
        <begin position="865"/>
        <end position="885"/>
    </location>
</feature>
<accession>A0AAV7Y3Y3</accession>
<evidence type="ECO:0000256" key="1">
    <source>
        <dbReference type="ARBA" id="ARBA00022574"/>
    </source>
</evidence>
<evidence type="ECO:0000313" key="8">
    <source>
        <dbReference type="EMBL" id="KAJ3424493.1"/>
    </source>
</evidence>
<sequence>MNFNNIKTQEILNNISSNLYEKLYELKTLNIKYKKVESLNILILCFQKIIFGNYSYFLKIFKSQNSLQILGKKEKYNKNNTDEYVSPPKFFQKFKKNIDIWRFSFIKIDLINKPKNDKFIEFQLNNHFKEQVNIIKNIQMNLNKKNLEDLKKIKIYKDENLINFTKFINKKLLIDFKNNIEKYNLNKKNENNFFNKKWKSLFKKMTGERSIWADRKKINSYWKLNKTEDNLRRRLKLKKNYNFNKHIDASKKRDFDFNKHGEETKMLNKNKEELLNNKLNILQQNNQLFSGMDLLNHSNKREKIEKNIDEKNKEINKINKINQFKINDNVRNNNHNNIEKFLIKKPCTLKTIVYAAEGSFEISNLFLYFHPNNNTKYKNNEKDTKSRSDGSSSNNDNKEKQIDKEKGGEGLRKKGKLINKKIWKINSIINIYKRRYCLTHNALEIFLTNKKNFLIIFENKKIRDQIYKKIKSTKPPNLMKFFYTGNPTKAFKKWKYTKLWQNRSISNFEYLMKLNTLANRSYNDLAQYPIFPWILINYKSEKIDLNDPKNYRNLSKPMGALSQKRLKECKTKYKTLAKNSDSLLPPFLYGSHYSNVGIILYYLIRMEPFTSLSIELQGDKFDRADRIFSSIEKTWQSCLLHQTDYRELIPEFYYSPEFLMNSNNFDLGINQNGEIVNDVELPKWANNSPYQFIQIMREALESDYVSEHLHEWIDLTFGYKQRGEEAIKALNVFYHLTYEGAIDLDQITDPHKKKAIITQIQDFGQCPSQLLIKKPHPKRLSLEQISSEMLTWAIDSFDINNFYSIEIEPNFNILFIGISDQLYAFDGIKRLIIFTEKRDLYCYFLNKSKNTNFNLNNDHNHSNDNDNNNDSNTINDKNSSNSNNNVNVTVNTNAISNVKSNQNLIDKPSNNKNKNKYTYEIQIEKNKQNLQKKYKIGMSLSSEIKNFSNAFDFSSDGRLFFSCGHFDNSFKITDIVNFSTLKKIIYHKDIVTCLKFKNNILLTASKDTTAIIWNCLQKNEGSIIKLEIIHILNGHDDEITCCDFNIDLDLVVTGSKDGTLILHSLLTGQYIRSINSGVTLLLTLTNDGEILIYSNHNIQLYSINGKLINKIPFAFEINCWKFIFYKNKKYLLIGTRNGLIFFFSLPQFKIIKKKISLGQPITSIGFDKNIQKILFGTAKGIVFVI</sequence>
<dbReference type="Pfam" id="PF02138">
    <property type="entry name" value="Beach"/>
    <property type="match status" value="1"/>
</dbReference>
<dbReference type="Pfam" id="PF16057">
    <property type="entry name" value="DUF4800"/>
    <property type="match status" value="1"/>
</dbReference>
<dbReference type="SUPFAM" id="SSF50978">
    <property type="entry name" value="WD40 repeat-like"/>
    <property type="match status" value="1"/>
</dbReference>
<proteinExistence type="predicted"/>
<name>A0AAV7Y3Y3_9EUKA</name>
<dbReference type="InterPro" id="IPR046851">
    <property type="entry name" value="NBCH_WD40"/>
</dbReference>
<dbReference type="Pfam" id="PF20426">
    <property type="entry name" value="NBCH_WD40"/>
    <property type="match status" value="1"/>
</dbReference>